<feature type="domain" description="Flagellar basal body rod protein N-terminal" evidence="8">
    <location>
        <begin position="6"/>
        <end position="34"/>
    </location>
</feature>
<evidence type="ECO:0000313" key="12">
    <source>
        <dbReference type="Proteomes" id="UP000479132"/>
    </source>
</evidence>
<evidence type="ECO:0000256" key="5">
    <source>
        <dbReference type="ARBA" id="ARBA00022525"/>
    </source>
</evidence>
<feature type="domain" description="Flagellar basal-body/hook protein C-terminal" evidence="9">
    <location>
        <begin position="410"/>
        <end position="453"/>
    </location>
</feature>
<evidence type="ECO:0000256" key="1">
    <source>
        <dbReference type="ARBA" id="ARBA00004365"/>
    </source>
</evidence>
<dbReference type="GO" id="GO:0009424">
    <property type="term" value="C:bacterial-type flagellum hook"/>
    <property type="evidence" value="ECO:0007669"/>
    <property type="project" value="UniProtKB-UniRule"/>
</dbReference>
<dbReference type="GO" id="GO:0005198">
    <property type="term" value="F:structural molecule activity"/>
    <property type="evidence" value="ECO:0007669"/>
    <property type="project" value="UniProtKB-UniRule"/>
</dbReference>
<dbReference type="InterPro" id="IPR053927">
    <property type="entry name" value="FlgK_helical"/>
</dbReference>
<comment type="subcellular location">
    <subcellularLocation>
        <location evidence="1 7">Bacterial flagellum</location>
    </subcellularLocation>
    <subcellularLocation>
        <location evidence="2 7">Secreted</location>
    </subcellularLocation>
</comment>
<dbReference type="PANTHER" id="PTHR30033">
    <property type="entry name" value="FLAGELLAR HOOK-ASSOCIATED PROTEIN 1"/>
    <property type="match status" value="1"/>
</dbReference>
<comment type="caution">
    <text evidence="11">The sequence shown here is derived from an EMBL/GenBank/DDBJ whole genome shotgun (WGS) entry which is preliminary data.</text>
</comment>
<dbReference type="InterPro" id="IPR010930">
    <property type="entry name" value="Flg_bb/hook_C_dom"/>
</dbReference>
<evidence type="ECO:0000259" key="8">
    <source>
        <dbReference type="Pfam" id="PF00460"/>
    </source>
</evidence>
<evidence type="ECO:0000259" key="9">
    <source>
        <dbReference type="Pfam" id="PF06429"/>
    </source>
</evidence>
<evidence type="ECO:0000256" key="4">
    <source>
        <dbReference type="ARBA" id="ARBA00016244"/>
    </source>
</evidence>
<keyword evidence="11" id="KW-0969">Cilium</keyword>
<protein>
    <recommendedName>
        <fullName evidence="4 7">Flagellar hook-associated protein 1</fullName>
        <shortName evidence="7">HAP1</shortName>
    </recommendedName>
</protein>
<evidence type="ECO:0000256" key="2">
    <source>
        <dbReference type="ARBA" id="ARBA00004613"/>
    </source>
</evidence>
<dbReference type="GO" id="GO:0005576">
    <property type="term" value="C:extracellular region"/>
    <property type="evidence" value="ECO:0007669"/>
    <property type="project" value="UniProtKB-SubCell"/>
</dbReference>
<keyword evidence="5 7" id="KW-0964">Secreted</keyword>
<dbReference type="InterPro" id="IPR001444">
    <property type="entry name" value="Flag_bb_rod_N"/>
</dbReference>
<dbReference type="Proteomes" id="UP000479132">
    <property type="component" value="Unassembled WGS sequence"/>
</dbReference>
<feature type="domain" description="Flagellar hook-associated protein FlgK helical" evidence="10">
    <location>
        <begin position="92"/>
        <end position="317"/>
    </location>
</feature>
<evidence type="ECO:0000259" key="10">
    <source>
        <dbReference type="Pfam" id="PF22638"/>
    </source>
</evidence>
<keyword evidence="12" id="KW-1185">Reference proteome</keyword>
<dbReference type="EMBL" id="JAALLS010000003">
    <property type="protein sequence ID" value="NGP87370.1"/>
    <property type="molecule type" value="Genomic_DNA"/>
</dbReference>
<keyword evidence="6 7" id="KW-0975">Bacterial flagellum</keyword>
<dbReference type="PANTHER" id="PTHR30033:SF1">
    <property type="entry name" value="FLAGELLAR HOOK-ASSOCIATED PROTEIN 1"/>
    <property type="match status" value="1"/>
</dbReference>
<dbReference type="RefSeq" id="WP_165266065.1">
    <property type="nucleotide sequence ID" value="NZ_JAALLS010000003.1"/>
</dbReference>
<reference evidence="11 12" key="1">
    <citation type="submission" date="2020-02" db="EMBL/GenBank/DDBJ databases">
        <title>Aliifodinibius halophilus 2W32, complete genome.</title>
        <authorList>
            <person name="Li Y."/>
            <person name="Wu S."/>
        </authorList>
    </citation>
    <scope>NUCLEOTIDE SEQUENCE [LARGE SCALE GENOMIC DNA]</scope>
    <source>
        <strain evidence="11 12">2W32</strain>
    </source>
</reference>
<evidence type="ECO:0000256" key="6">
    <source>
        <dbReference type="ARBA" id="ARBA00023143"/>
    </source>
</evidence>
<keyword evidence="11" id="KW-0966">Cell projection</keyword>
<organism evidence="11 12">
    <name type="scientific">Fodinibius halophilus</name>
    <dbReference type="NCBI Taxonomy" id="1736908"/>
    <lineage>
        <taxon>Bacteria</taxon>
        <taxon>Pseudomonadati</taxon>
        <taxon>Balneolota</taxon>
        <taxon>Balneolia</taxon>
        <taxon>Balneolales</taxon>
        <taxon>Balneolaceae</taxon>
        <taxon>Fodinibius</taxon>
    </lineage>
</organism>
<accession>A0A6M1TFG9</accession>
<dbReference type="AlphaFoldDB" id="A0A6M1TFG9"/>
<dbReference type="Pfam" id="PF06429">
    <property type="entry name" value="Flg_bbr_C"/>
    <property type="match status" value="1"/>
</dbReference>
<evidence type="ECO:0000313" key="11">
    <source>
        <dbReference type="EMBL" id="NGP87370.1"/>
    </source>
</evidence>
<dbReference type="Pfam" id="PF00460">
    <property type="entry name" value="Flg_bb_rod"/>
    <property type="match status" value="1"/>
</dbReference>
<keyword evidence="11" id="KW-0282">Flagellum</keyword>
<dbReference type="InterPro" id="IPR002371">
    <property type="entry name" value="FlgK"/>
</dbReference>
<sequence length="455" mass="49879">MKSIFEIAKSGLRSSQRSLSVTSNNIINADTPGYSRQRVENVPNGMQKDGHHVGLGVNVQEVTRLRDSINDTLLNKKQQDMGYLQKKGDIYEKLESIMVSDSGKDLDSQVSVIFNNFSEMASDPQDVSVRNNLVSEAQQFSAKMRGTANNIDETSDQVRTLAGKTVDSINSLLSDINELNTSIQQGQSKGQPDHTSLDMRVAKMNELSELVDFESRLTKTGAVQIQIGGHNVVDENQSYQIKSEVDDVNKKYRLRMESGHVIEPKGGRIGGEIEMYEKNIPALKDKLDKIAKTVVEKFNALHSNGYGLDDNVQRNFFDGSGTTAQTIKVNQSIVDNTNNIAASSAAGEAGNGEIAAEIAAMRNEEIIGDNATNQRLNDYTVGVISEPGVKVNSIDSTIAARDSEIQMLKQQQEETAGVNVDEELSKMIKFQNAYQGAAKVMSSAQRMYDTLIGIV</sequence>
<dbReference type="GO" id="GO:0044780">
    <property type="term" value="P:bacterial-type flagellum assembly"/>
    <property type="evidence" value="ECO:0007669"/>
    <property type="project" value="InterPro"/>
</dbReference>
<name>A0A6M1TFG9_9BACT</name>
<evidence type="ECO:0000256" key="3">
    <source>
        <dbReference type="ARBA" id="ARBA00009677"/>
    </source>
</evidence>
<dbReference type="NCBIfam" id="TIGR02492">
    <property type="entry name" value="flgK_ends"/>
    <property type="match status" value="1"/>
</dbReference>
<proteinExistence type="inferred from homology"/>
<comment type="similarity">
    <text evidence="3 7">Belongs to the flagella basal body rod proteins family.</text>
</comment>
<gene>
    <name evidence="7 11" type="primary">flgK</name>
    <name evidence="11" type="ORF">G3569_03305</name>
</gene>
<dbReference type="SUPFAM" id="SSF64518">
    <property type="entry name" value="Phase 1 flagellin"/>
    <property type="match status" value="1"/>
</dbReference>
<dbReference type="PRINTS" id="PR01005">
    <property type="entry name" value="FLGHOOKAP1"/>
</dbReference>
<evidence type="ECO:0000256" key="7">
    <source>
        <dbReference type="RuleBase" id="RU362065"/>
    </source>
</evidence>
<dbReference type="Pfam" id="PF22638">
    <property type="entry name" value="FlgK_D1"/>
    <property type="match status" value="1"/>
</dbReference>